<dbReference type="KEGG" id="mlr:MELLADRAFT_60322"/>
<dbReference type="EMBL" id="GL883094">
    <property type="protein sequence ID" value="EGG10550.1"/>
    <property type="molecule type" value="Genomic_DNA"/>
</dbReference>
<gene>
    <name evidence="2" type="ORF">MELLADRAFT_60322</name>
</gene>
<sequence length="289" mass="31762">MYERALVHYGLAQQRPDEDDWEPPQLDGLPELDDIRRRISLLEEEHKSRGKINLTGHVIMACHALPYHCSLHFSRDSNTNTSDFNIPSSPTSNIDETIEFRPGDELTMPRSLHSPIMTTPAELSPDESKRSSTRLTPLTLTSRPTSLLDQPKPPGSPLLPGTPARPGPPSSAGLSDPGIPLDTLPSEEDRFRWVLEPRRGHAALNAGIKSLSTYRSITLCAYPADLTLGSGHPLDAAKLSDAQTHALDAGLRNLARSEINESGRRGIECVPVWADEKTAGLHYEGFCKK</sequence>
<protein>
    <submittedName>
        <fullName evidence="2">Uncharacterized protein</fullName>
    </submittedName>
</protein>
<name>F4RAX2_MELLP</name>
<dbReference type="STRING" id="747676.F4RAX2"/>
<accession>F4RAX2</accession>
<feature type="compositionally biased region" description="Low complexity" evidence="1">
    <location>
        <begin position="133"/>
        <end position="148"/>
    </location>
</feature>
<dbReference type="RefSeq" id="XP_007406019.1">
    <property type="nucleotide sequence ID" value="XM_007405957.1"/>
</dbReference>
<keyword evidence="3" id="KW-1185">Reference proteome</keyword>
<dbReference type="GeneID" id="18929528"/>
<feature type="region of interest" description="Disordered" evidence="1">
    <location>
        <begin position="105"/>
        <end position="183"/>
    </location>
</feature>
<dbReference type="eggNOG" id="KOG1050">
    <property type="taxonomic scope" value="Eukaryota"/>
</dbReference>
<evidence type="ECO:0000256" key="1">
    <source>
        <dbReference type="SAM" id="MobiDB-lite"/>
    </source>
</evidence>
<dbReference type="HOGENOM" id="CLU_963383_0_0_1"/>
<reference evidence="3" key="1">
    <citation type="journal article" date="2011" name="Proc. Natl. Acad. Sci. U.S.A.">
        <title>Obligate biotrophy features unraveled by the genomic analysis of rust fungi.</title>
        <authorList>
            <person name="Duplessis S."/>
            <person name="Cuomo C.A."/>
            <person name="Lin Y.-C."/>
            <person name="Aerts A."/>
            <person name="Tisserant E."/>
            <person name="Veneault-Fourrey C."/>
            <person name="Joly D.L."/>
            <person name="Hacquard S."/>
            <person name="Amselem J."/>
            <person name="Cantarel B.L."/>
            <person name="Chiu R."/>
            <person name="Coutinho P.M."/>
            <person name="Feau N."/>
            <person name="Field M."/>
            <person name="Frey P."/>
            <person name="Gelhaye E."/>
            <person name="Goldberg J."/>
            <person name="Grabherr M.G."/>
            <person name="Kodira C.D."/>
            <person name="Kohler A."/>
            <person name="Kuees U."/>
            <person name="Lindquist E.A."/>
            <person name="Lucas S.M."/>
            <person name="Mago R."/>
            <person name="Mauceli E."/>
            <person name="Morin E."/>
            <person name="Murat C."/>
            <person name="Pangilinan J.L."/>
            <person name="Park R."/>
            <person name="Pearson M."/>
            <person name="Quesneville H."/>
            <person name="Rouhier N."/>
            <person name="Sakthikumar S."/>
            <person name="Salamov A.A."/>
            <person name="Schmutz J."/>
            <person name="Selles B."/>
            <person name="Shapiro H."/>
            <person name="Tanguay P."/>
            <person name="Tuskan G.A."/>
            <person name="Henrissat B."/>
            <person name="Van de Peer Y."/>
            <person name="Rouze P."/>
            <person name="Ellis J.G."/>
            <person name="Dodds P.N."/>
            <person name="Schein J.E."/>
            <person name="Zhong S."/>
            <person name="Hamelin R.C."/>
            <person name="Grigoriev I.V."/>
            <person name="Szabo L.J."/>
            <person name="Martin F."/>
        </authorList>
    </citation>
    <scope>NUCLEOTIDE SEQUENCE [LARGE SCALE GENOMIC DNA]</scope>
    <source>
        <strain evidence="3">98AG31 / pathotype 3-4-7</strain>
    </source>
</reference>
<dbReference type="InParanoid" id="F4RAX2"/>
<evidence type="ECO:0000313" key="2">
    <source>
        <dbReference type="EMBL" id="EGG10550.1"/>
    </source>
</evidence>
<organism evidence="3">
    <name type="scientific">Melampsora larici-populina (strain 98AG31 / pathotype 3-4-7)</name>
    <name type="common">Poplar leaf rust fungus</name>
    <dbReference type="NCBI Taxonomy" id="747676"/>
    <lineage>
        <taxon>Eukaryota</taxon>
        <taxon>Fungi</taxon>
        <taxon>Dikarya</taxon>
        <taxon>Basidiomycota</taxon>
        <taxon>Pucciniomycotina</taxon>
        <taxon>Pucciniomycetes</taxon>
        <taxon>Pucciniales</taxon>
        <taxon>Melampsoraceae</taxon>
        <taxon>Melampsora</taxon>
    </lineage>
</organism>
<proteinExistence type="predicted"/>
<dbReference type="VEuPathDB" id="FungiDB:MELLADRAFT_60322"/>
<evidence type="ECO:0000313" key="3">
    <source>
        <dbReference type="Proteomes" id="UP000001072"/>
    </source>
</evidence>
<dbReference type="Gene3D" id="3.40.50.2000">
    <property type="entry name" value="Glycogen Phosphorylase B"/>
    <property type="match status" value="1"/>
</dbReference>
<dbReference type="Proteomes" id="UP000001072">
    <property type="component" value="Unassembled WGS sequence"/>
</dbReference>
<dbReference type="AlphaFoldDB" id="F4RAX2"/>